<dbReference type="RefSeq" id="WP_058754553.1">
    <property type="nucleotide sequence ID" value="NZ_LDTB01000008.1"/>
</dbReference>
<proteinExistence type="predicted"/>
<evidence type="ECO:0008006" key="4">
    <source>
        <dbReference type="Google" id="ProtNLM"/>
    </source>
</evidence>
<organism evidence="2 3">
    <name type="scientific">Sphingomonas endophytica</name>
    <dbReference type="NCBI Taxonomy" id="869719"/>
    <lineage>
        <taxon>Bacteria</taxon>
        <taxon>Pseudomonadati</taxon>
        <taxon>Pseudomonadota</taxon>
        <taxon>Alphaproteobacteria</taxon>
        <taxon>Sphingomonadales</taxon>
        <taxon>Sphingomonadaceae</taxon>
        <taxon>Sphingomonas</taxon>
    </lineage>
</organism>
<protein>
    <recommendedName>
        <fullName evidence="4">Lipoprotein</fullName>
    </recommendedName>
</protein>
<reference evidence="2 3" key="1">
    <citation type="journal article" date="2016" name="Front. Microbiol.">
        <title>Genomic Resource of Rice Seed Associated Bacteria.</title>
        <authorList>
            <person name="Midha S."/>
            <person name="Bansal K."/>
            <person name="Sharma S."/>
            <person name="Kumar N."/>
            <person name="Patil P.P."/>
            <person name="Chaudhry V."/>
            <person name="Patil P.B."/>
        </authorList>
    </citation>
    <scope>NUCLEOTIDE SEQUENCE [LARGE SCALE GENOMIC DNA]</scope>
    <source>
        <strain evidence="2 3">NS334</strain>
    </source>
</reference>
<evidence type="ECO:0000313" key="3">
    <source>
        <dbReference type="Proteomes" id="UP000074310"/>
    </source>
</evidence>
<comment type="caution">
    <text evidence="2">The sequence shown here is derived from an EMBL/GenBank/DDBJ whole genome shotgun (WGS) entry which is preliminary data.</text>
</comment>
<evidence type="ECO:0000313" key="2">
    <source>
        <dbReference type="EMBL" id="KTT75307.1"/>
    </source>
</evidence>
<accession>A0A147I826</accession>
<name>A0A147I826_9SPHN</name>
<dbReference type="AlphaFoldDB" id="A0A147I826"/>
<dbReference type="EMBL" id="LDTB01000008">
    <property type="protein sequence ID" value="KTT75307.1"/>
    <property type="molecule type" value="Genomic_DNA"/>
</dbReference>
<dbReference type="PATRIC" id="fig|869719.3.peg.3390"/>
<keyword evidence="1" id="KW-0732">Signal</keyword>
<gene>
    <name evidence="2" type="ORF">NS334_03375</name>
</gene>
<dbReference type="Proteomes" id="UP000074310">
    <property type="component" value="Unassembled WGS sequence"/>
</dbReference>
<feature type="chain" id="PRO_5007548376" description="Lipoprotein" evidence="1">
    <location>
        <begin position="23"/>
        <end position="112"/>
    </location>
</feature>
<evidence type="ECO:0000256" key="1">
    <source>
        <dbReference type="SAM" id="SignalP"/>
    </source>
</evidence>
<sequence>MLRHVVIAAAVLLPLSACGSRASEEPATTTNNSGDYIAKVEQLNEKERNAVLFRALSDAGRPCQGVKRSVPTQAVGGRPAWVATCEDGRPWVVTLDNNGMATVVTVAPNSGG</sequence>
<feature type="signal peptide" evidence="1">
    <location>
        <begin position="1"/>
        <end position="22"/>
    </location>
</feature>
<dbReference type="OrthoDB" id="7472823at2"/>
<keyword evidence="3" id="KW-1185">Reference proteome</keyword>